<evidence type="ECO:0000256" key="8">
    <source>
        <dbReference type="RuleBase" id="RU003476"/>
    </source>
</evidence>
<evidence type="ECO:0000256" key="6">
    <source>
        <dbReference type="ARBA" id="ARBA00022842"/>
    </source>
</evidence>
<dbReference type="InterPro" id="IPR015797">
    <property type="entry name" value="NUDIX_hydrolase-like_dom_sf"/>
</dbReference>
<keyword evidence="5 8" id="KW-0378">Hydrolase</keyword>
<organism evidence="10 11">
    <name type="scientific">Flaviflexus salsibiostraticola</name>
    <dbReference type="NCBI Taxonomy" id="1282737"/>
    <lineage>
        <taxon>Bacteria</taxon>
        <taxon>Bacillati</taxon>
        <taxon>Actinomycetota</taxon>
        <taxon>Actinomycetes</taxon>
        <taxon>Actinomycetales</taxon>
        <taxon>Actinomycetaceae</taxon>
        <taxon>Flaviflexus</taxon>
    </lineage>
</organism>
<dbReference type="InterPro" id="IPR045121">
    <property type="entry name" value="CoAse"/>
</dbReference>
<dbReference type="RefSeq" id="WP_126040706.1">
    <property type="nucleotide sequence ID" value="NZ_CP034438.1"/>
</dbReference>
<keyword evidence="4" id="KW-0479">Metal-binding</keyword>
<keyword evidence="6" id="KW-0460">Magnesium</keyword>
<evidence type="ECO:0000313" key="11">
    <source>
        <dbReference type="Proteomes" id="UP000270021"/>
    </source>
</evidence>
<dbReference type="PROSITE" id="PS51462">
    <property type="entry name" value="NUDIX"/>
    <property type="match status" value="1"/>
</dbReference>
<name>A0A3Q8WTU7_9ACTO</name>
<protein>
    <submittedName>
        <fullName evidence="10">CoA pyrophosphatase</fullName>
    </submittedName>
</protein>
<reference evidence="10 11" key="1">
    <citation type="submission" date="2018-12" db="EMBL/GenBank/DDBJ databases">
        <title>Complete genome sequence of Flaviflexus salsibiostraticola KCTC 33148.</title>
        <authorList>
            <person name="Bae J.-W."/>
        </authorList>
    </citation>
    <scope>NUCLEOTIDE SEQUENCE [LARGE SCALE GENOMIC DNA]</scope>
    <source>
        <strain evidence="10 11">KCTC 33148</strain>
    </source>
</reference>
<evidence type="ECO:0000256" key="7">
    <source>
        <dbReference type="ARBA" id="ARBA00023211"/>
    </source>
</evidence>
<dbReference type="CDD" id="cd03426">
    <property type="entry name" value="NUDIX_CoAse_Nudt7"/>
    <property type="match status" value="1"/>
</dbReference>
<dbReference type="PROSITE" id="PS00893">
    <property type="entry name" value="NUDIX_BOX"/>
    <property type="match status" value="1"/>
</dbReference>
<dbReference type="InterPro" id="IPR020084">
    <property type="entry name" value="NUDIX_hydrolase_CS"/>
</dbReference>
<evidence type="ECO:0000313" key="10">
    <source>
        <dbReference type="EMBL" id="AZN30185.1"/>
    </source>
</evidence>
<gene>
    <name evidence="10" type="ORF">EJO69_07590</name>
</gene>
<feature type="domain" description="Nudix hydrolase" evidence="9">
    <location>
        <begin position="25"/>
        <end position="177"/>
    </location>
</feature>
<keyword evidence="11" id="KW-1185">Reference proteome</keyword>
<dbReference type="EMBL" id="CP034438">
    <property type="protein sequence ID" value="AZN30185.1"/>
    <property type="molecule type" value="Genomic_DNA"/>
</dbReference>
<dbReference type="PRINTS" id="PR00502">
    <property type="entry name" value="NUDIXFAMILY"/>
</dbReference>
<dbReference type="OrthoDB" id="9802805at2"/>
<keyword evidence="7" id="KW-0464">Manganese</keyword>
<dbReference type="AlphaFoldDB" id="A0A3Q8WTU7"/>
<comment type="cofactor">
    <cofactor evidence="1">
        <name>Mn(2+)</name>
        <dbReference type="ChEBI" id="CHEBI:29035"/>
    </cofactor>
</comment>
<dbReference type="GO" id="GO:0010945">
    <property type="term" value="F:coenzyme A diphosphatase activity"/>
    <property type="evidence" value="ECO:0007669"/>
    <property type="project" value="InterPro"/>
</dbReference>
<dbReference type="SUPFAM" id="SSF55811">
    <property type="entry name" value="Nudix"/>
    <property type="match status" value="1"/>
</dbReference>
<comment type="cofactor">
    <cofactor evidence="2">
        <name>Mg(2+)</name>
        <dbReference type="ChEBI" id="CHEBI:18420"/>
    </cofactor>
</comment>
<evidence type="ECO:0000259" key="9">
    <source>
        <dbReference type="PROSITE" id="PS51462"/>
    </source>
</evidence>
<comment type="similarity">
    <text evidence="3 8">Belongs to the Nudix hydrolase family.</text>
</comment>
<dbReference type="Gene3D" id="3.90.79.10">
    <property type="entry name" value="Nucleoside Triphosphate Pyrophosphohydrolase"/>
    <property type="match status" value="1"/>
</dbReference>
<dbReference type="InterPro" id="IPR020476">
    <property type="entry name" value="Nudix_hydrolase"/>
</dbReference>
<evidence type="ECO:0000256" key="5">
    <source>
        <dbReference type="ARBA" id="ARBA00022801"/>
    </source>
</evidence>
<dbReference type="Pfam" id="PF00293">
    <property type="entry name" value="NUDIX"/>
    <property type="match status" value="1"/>
</dbReference>
<evidence type="ECO:0000256" key="4">
    <source>
        <dbReference type="ARBA" id="ARBA00022723"/>
    </source>
</evidence>
<dbReference type="PANTHER" id="PTHR12992">
    <property type="entry name" value="NUDIX HYDROLASE"/>
    <property type="match status" value="1"/>
</dbReference>
<dbReference type="InterPro" id="IPR000086">
    <property type="entry name" value="NUDIX_hydrolase_dom"/>
</dbReference>
<dbReference type="Proteomes" id="UP000270021">
    <property type="component" value="Chromosome"/>
</dbReference>
<proteinExistence type="inferred from homology"/>
<accession>A0A3Q8WTU7</accession>
<dbReference type="KEGG" id="fsl:EJO69_07590"/>
<dbReference type="PANTHER" id="PTHR12992:SF11">
    <property type="entry name" value="MITOCHONDRIAL COENZYME A DIPHOSPHATASE NUDT8"/>
    <property type="match status" value="1"/>
</dbReference>
<evidence type="ECO:0000256" key="2">
    <source>
        <dbReference type="ARBA" id="ARBA00001946"/>
    </source>
</evidence>
<evidence type="ECO:0000256" key="3">
    <source>
        <dbReference type="ARBA" id="ARBA00005582"/>
    </source>
</evidence>
<sequence>MSRFHDLVDRFGDLPIPLSRGARGGRASAVLMALTDEDDTRIVLTRRALTLRFHPGQVAFPGGSLDPGETVVEAALREAHEEVGIEPAKVRVLGELPDMSLAASESLITPILGIIGIDERPRVVDEGEVDSVFLPKLTTLADPEIRYTATIPGSPYEGPAFHLEEAFVWGFTAHLLDGLLKVGGWEQTWNQSKVIEVPGDYRRERSG</sequence>
<evidence type="ECO:0000256" key="1">
    <source>
        <dbReference type="ARBA" id="ARBA00001936"/>
    </source>
</evidence>
<dbReference type="GO" id="GO:0046872">
    <property type="term" value="F:metal ion binding"/>
    <property type="evidence" value="ECO:0007669"/>
    <property type="project" value="UniProtKB-KW"/>
</dbReference>